<dbReference type="InterPro" id="IPR023271">
    <property type="entry name" value="Aquaporin-like"/>
</dbReference>
<dbReference type="SUPFAM" id="SSF81338">
    <property type="entry name" value="Aquaporin-like"/>
    <property type="match status" value="1"/>
</dbReference>
<evidence type="ECO:0000256" key="4">
    <source>
        <dbReference type="ARBA" id="ARBA00022737"/>
    </source>
</evidence>
<dbReference type="AlphaFoldDB" id="A0A6C0I2R2"/>
<dbReference type="GO" id="GO:0015250">
    <property type="term" value="F:water channel activity"/>
    <property type="evidence" value="ECO:0007669"/>
    <property type="project" value="TreeGrafter"/>
</dbReference>
<dbReference type="GO" id="GO:0019755">
    <property type="term" value="P:one-carbon compound transport"/>
    <property type="evidence" value="ECO:0007669"/>
    <property type="project" value="UniProtKB-ARBA"/>
</dbReference>
<sequence>MNTSAYLVEFLGTVFFIYVILATGNPLAIGAALAVAALLASNISGGHFNPAVTLTMASAGKLPTADVAPYIVAQVFGGLAAYEIYKRFKI</sequence>
<dbReference type="GO" id="GO:0016020">
    <property type="term" value="C:membrane"/>
    <property type="evidence" value="ECO:0007669"/>
    <property type="project" value="InterPro"/>
</dbReference>
<evidence type="ECO:0000256" key="1">
    <source>
        <dbReference type="ARBA" id="ARBA00004127"/>
    </source>
</evidence>
<name>A0A6C0I2R2_9ZZZZ</name>
<reference evidence="7" key="1">
    <citation type="journal article" date="2020" name="Nature">
        <title>Giant virus diversity and host interactions through global metagenomics.</title>
        <authorList>
            <person name="Schulz F."/>
            <person name="Roux S."/>
            <person name="Paez-Espino D."/>
            <person name="Jungbluth S."/>
            <person name="Walsh D.A."/>
            <person name="Denef V.J."/>
            <person name="McMahon K.D."/>
            <person name="Konstantinidis K.T."/>
            <person name="Eloe-Fadrosh E.A."/>
            <person name="Kyrpides N.C."/>
            <person name="Woyke T."/>
        </authorList>
    </citation>
    <scope>NUCLEOTIDE SEQUENCE</scope>
    <source>
        <strain evidence="7">GVMAG-M-3300023184-190</strain>
    </source>
</reference>
<dbReference type="PROSITE" id="PS00221">
    <property type="entry name" value="MIP"/>
    <property type="match status" value="1"/>
</dbReference>
<evidence type="ECO:0000256" key="5">
    <source>
        <dbReference type="ARBA" id="ARBA00022989"/>
    </source>
</evidence>
<dbReference type="EMBL" id="MN740086">
    <property type="protein sequence ID" value="QHT87288.1"/>
    <property type="molecule type" value="Genomic_DNA"/>
</dbReference>
<dbReference type="PRINTS" id="PR00783">
    <property type="entry name" value="MINTRINSICP"/>
</dbReference>
<accession>A0A6C0I2R2</accession>
<evidence type="ECO:0000313" key="7">
    <source>
        <dbReference type="EMBL" id="QHT87288.1"/>
    </source>
</evidence>
<dbReference type="InterPro" id="IPR022357">
    <property type="entry name" value="MIP_CS"/>
</dbReference>
<dbReference type="Gene3D" id="1.20.1080.10">
    <property type="entry name" value="Glycerol uptake facilitator protein"/>
    <property type="match status" value="1"/>
</dbReference>
<proteinExistence type="predicted"/>
<dbReference type="Pfam" id="PF00230">
    <property type="entry name" value="MIP"/>
    <property type="match status" value="1"/>
</dbReference>
<keyword evidence="2" id="KW-0813">Transport</keyword>
<dbReference type="InterPro" id="IPR000425">
    <property type="entry name" value="MIP"/>
</dbReference>
<protein>
    <recommendedName>
        <fullName evidence="8">Major intrinsic protein</fullName>
    </recommendedName>
</protein>
<evidence type="ECO:0000256" key="6">
    <source>
        <dbReference type="ARBA" id="ARBA00023136"/>
    </source>
</evidence>
<dbReference type="GO" id="GO:0012505">
    <property type="term" value="C:endomembrane system"/>
    <property type="evidence" value="ECO:0007669"/>
    <property type="project" value="UniProtKB-SubCell"/>
</dbReference>
<dbReference type="PANTHER" id="PTHR45665:SF9">
    <property type="entry name" value="AQUAPORIN-8"/>
    <property type="match status" value="1"/>
</dbReference>
<keyword evidence="5" id="KW-1133">Transmembrane helix</keyword>
<dbReference type="PANTHER" id="PTHR45665">
    <property type="entry name" value="AQUAPORIN-8"/>
    <property type="match status" value="1"/>
</dbReference>
<evidence type="ECO:0000256" key="3">
    <source>
        <dbReference type="ARBA" id="ARBA00022692"/>
    </source>
</evidence>
<keyword evidence="6" id="KW-0472">Membrane</keyword>
<dbReference type="InterPro" id="IPR034294">
    <property type="entry name" value="Aquaporin_transptr"/>
</dbReference>
<keyword evidence="3" id="KW-0812">Transmembrane</keyword>
<evidence type="ECO:0008006" key="8">
    <source>
        <dbReference type="Google" id="ProtNLM"/>
    </source>
</evidence>
<evidence type="ECO:0000256" key="2">
    <source>
        <dbReference type="ARBA" id="ARBA00022448"/>
    </source>
</evidence>
<dbReference type="GO" id="GO:0005737">
    <property type="term" value="C:cytoplasm"/>
    <property type="evidence" value="ECO:0007669"/>
    <property type="project" value="UniProtKB-ARBA"/>
</dbReference>
<keyword evidence="4" id="KW-0677">Repeat</keyword>
<organism evidence="7">
    <name type="scientific">viral metagenome</name>
    <dbReference type="NCBI Taxonomy" id="1070528"/>
    <lineage>
        <taxon>unclassified sequences</taxon>
        <taxon>metagenomes</taxon>
        <taxon>organismal metagenomes</taxon>
    </lineage>
</organism>
<comment type="subcellular location">
    <subcellularLocation>
        <location evidence="1">Endomembrane system</location>
        <topology evidence="1">Multi-pass membrane protein</topology>
    </subcellularLocation>
</comment>